<dbReference type="Pfam" id="PF00528">
    <property type="entry name" value="BPD_transp_1"/>
    <property type="match status" value="1"/>
</dbReference>
<evidence type="ECO:0000313" key="9">
    <source>
        <dbReference type="EMBL" id="GAG59640.1"/>
    </source>
</evidence>
<dbReference type="PANTHER" id="PTHR43163">
    <property type="entry name" value="DIPEPTIDE TRANSPORT SYSTEM PERMEASE PROTEIN DPPB-RELATED"/>
    <property type="match status" value="1"/>
</dbReference>
<dbReference type="InterPro" id="IPR000515">
    <property type="entry name" value="MetI-like"/>
</dbReference>
<dbReference type="AlphaFoldDB" id="X0YTQ7"/>
<accession>X0YTQ7</accession>
<keyword evidence="4 7" id="KW-0812">Transmembrane</keyword>
<evidence type="ECO:0000256" key="2">
    <source>
        <dbReference type="ARBA" id="ARBA00022448"/>
    </source>
</evidence>
<evidence type="ECO:0000256" key="4">
    <source>
        <dbReference type="ARBA" id="ARBA00022692"/>
    </source>
</evidence>
<evidence type="ECO:0000259" key="8">
    <source>
        <dbReference type="Pfam" id="PF00528"/>
    </source>
</evidence>
<dbReference type="GO" id="GO:0055085">
    <property type="term" value="P:transmembrane transport"/>
    <property type="evidence" value="ECO:0007669"/>
    <property type="project" value="InterPro"/>
</dbReference>
<evidence type="ECO:0000256" key="1">
    <source>
        <dbReference type="ARBA" id="ARBA00004651"/>
    </source>
</evidence>
<feature type="transmembrane region" description="Helical" evidence="7">
    <location>
        <begin position="45"/>
        <end position="66"/>
    </location>
</feature>
<dbReference type="PANTHER" id="PTHR43163:SF6">
    <property type="entry name" value="DIPEPTIDE TRANSPORT SYSTEM PERMEASE PROTEIN DPPB-RELATED"/>
    <property type="match status" value="1"/>
</dbReference>
<gene>
    <name evidence="9" type="ORF">S01H4_07165</name>
</gene>
<evidence type="ECO:0000256" key="3">
    <source>
        <dbReference type="ARBA" id="ARBA00022475"/>
    </source>
</evidence>
<proteinExistence type="predicted"/>
<keyword evidence="2" id="KW-0813">Transport</keyword>
<sequence>MMGLQFALLLAGAVLTETTFSWPGLGRFLVDRILYRDFPSIQGSVVFIAILVAGVSLLVDIVYSYLDPRIRY</sequence>
<keyword evidence="3" id="KW-1003">Cell membrane</keyword>
<evidence type="ECO:0000256" key="6">
    <source>
        <dbReference type="ARBA" id="ARBA00023136"/>
    </source>
</evidence>
<comment type="subcellular location">
    <subcellularLocation>
        <location evidence="1">Cell membrane</location>
        <topology evidence="1">Multi-pass membrane protein</topology>
    </subcellularLocation>
</comment>
<evidence type="ECO:0000256" key="5">
    <source>
        <dbReference type="ARBA" id="ARBA00022989"/>
    </source>
</evidence>
<name>X0YTQ7_9ZZZZ</name>
<reference evidence="9" key="1">
    <citation type="journal article" date="2014" name="Front. Microbiol.">
        <title>High frequency of phylogenetically diverse reductive dehalogenase-homologous genes in deep subseafloor sedimentary metagenomes.</title>
        <authorList>
            <person name="Kawai M."/>
            <person name="Futagami T."/>
            <person name="Toyoda A."/>
            <person name="Takaki Y."/>
            <person name="Nishi S."/>
            <person name="Hori S."/>
            <person name="Arai W."/>
            <person name="Tsubouchi T."/>
            <person name="Morono Y."/>
            <person name="Uchiyama I."/>
            <person name="Ito T."/>
            <person name="Fujiyama A."/>
            <person name="Inagaki F."/>
            <person name="Takami H."/>
        </authorList>
    </citation>
    <scope>NUCLEOTIDE SEQUENCE</scope>
    <source>
        <strain evidence="9">Expedition CK06-06</strain>
    </source>
</reference>
<comment type="caution">
    <text evidence="9">The sequence shown here is derived from an EMBL/GenBank/DDBJ whole genome shotgun (WGS) entry which is preliminary data.</text>
</comment>
<keyword evidence="6 7" id="KW-0472">Membrane</keyword>
<dbReference type="GO" id="GO:0005886">
    <property type="term" value="C:plasma membrane"/>
    <property type="evidence" value="ECO:0007669"/>
    <property type="project" value="UniProtKB-SubCell"/>
</dbReference>
<protein>
    <recommendedName>
        <fullName evidence="8">ABC transmembrane type-1 domain-containing protein</fullName>
    </recommendedName>
</protein>
<keyword evidence="5 7" id="KW-1133">Transmembrane helix</keyword>
<dbReference type="EMBL" id="BART01002312">
    <property type="protein sequence ID" value="GAG59640.1"/>
    <property type="molecule type" value="Genomic_DNA"/>
</dbReference>
<organism evidence="9">
    <name type="scientific">marine sediment metagenome</name>
    <dbReference type="NCBI Taxonomy" id="412755"/>
    <lineage>
        <taxon>unclassified sequences</taxon>
        <taxon>metagenomes</taxon>
        <taxon>ecological metagenomes</taxon>
    </lineage>
</organism>
<evidence type="ECO:0000256" key="7">
    <source>
        <dbReference type="SAM" id="Phobius"/>
    </source>
</evidence>
<feature type="domain" description="ABC transmembrane type-1" evidence="8">
    <location>
        <begin position="2"/>
        <end position="71"/>
    </location>
</feature>